<dbReference type="InterPro" id="IPR003607">
    <property type="entry name" value="HD/PDEase_dom"/>
</dbReference>
<dbReference type="HAMAP" id="MF_01212">
    <property type="entry name" value="dGTPase_type2"/>
    <property type="match status" value="1"/>
</dbReference>
<dbReference type="SMART" id="SM00471">
    <property type="entry name" value="HDc"/>
    <property type="match status" value="1"/>
</dbReference>
<dbReference type="NCBIfam" id="NF002326">
    <property type="entry name" value="PRK01286.1-1"/>
    <property type="match status" value="1"/>
</dbReference>
<feature type="domain" description="HD" evidence="4">
    <location>
        <begin position="78"/>
        <end position="199"/>
    </location>
</feature>
<dbReference type="RefSeq" id="WP_386845108.1">
    <property type="nucleotide sequence ID" value="NZ_JBHUMK010000037.1"/>
</dbReference>
<name>A0ABW5P409_9DEIO</name>
<organism evidence="5 6">
    <name type="scientific">Deinococcus taklimakanensis</name>
    <dbReference type="NCBI Taxonomy" id="536443"/>
    <lineage>
        <taxon>Bacteria</taxon>
        <taxon>Thermotogati</taxon>
        <taxon>Deinococcota</taxon>
        <taxon>Deinococci</taxon>
        <taxon>Deinococcales</taxon>
        <taxon>Deinococcaceae</taxon>
        <taxon>Deinococcus</taxon>
    </lineage>
</organism>
<dbReference type="Proteomes" id="UP001597475">
    <property type="component" value="Unassembled WGS sequence"/>
</dbReference>
<proteinExistence type="inferred from homology"/>
<protein>
    <recommendedName>
        <fullName evidence="2">Deoxyguanosinetriphosphate triphosphohydrolase-like protein</fullName>
    </recommendedName>
</protein>
<evidence type="ECO:0000313" key="5">
    <source>
        <dbReference type="EMBL" id="MFD2609601.1"/>
    </source>
</evidence>
<dbReference type="CDD" id="cd00077">
    <property type="entry name" value="HDc"/>
    <property type="match status" value="1"/>
</dbReference>
<dbReference type="PANTHER" id="PTHR11373:SF43">
    <property type="entry name" value="DEOXYGUANOSINETRIPHOSPHATE TRIPHOSPHOHYDROLASE-LIKE PROTEIN"/>
    <property type="match status" value="1"/>
</dbReference>
<dbReference type="SUPFAM" id="SSF109604">
    <property type="entry name" value="HD-domain/PDEase-like"/>
    <property type="match status" value="1"/>
</dbReference>
<dbReference type="Gene3D" id="1.10.3210.10">
    <property type="entry name" value="Hypothetical protein af1432"/>
    <property type="match status" value="1"/>
</dbReference>
<dbReference type="PANTHER" id="PTHR11373">
    <property type="entry name" value="DEOXYNUCLEOSIDE TRIPHOSPHATE TRIPHOSPHOHYDROLASE"/>
    <property type="match status" value="1"/>
</dbReference>
<accession>A0ABW5P409</accession>
<gene>
    <name evidence="5" type="ORF">ACFSR9_09140</name>
</gene>
<evidence type="ECO:0000259" key="4">
    <source>
        <dbReference type="PROSITE" id="PS51831"/>
    </source>
</evidence>
<evidence type="ECO:0000313" key="6">
    <source>
        <dbReference type="Proteomes" id="UP001597475"/>
    </source>
</evidence>
<dbReference type="EMBL" id="JBHUMK010000037">
    <property type="protein sequence ID" value="MFD2609601.1"/>
    <property type="molecule type" value="Genomic_DNA"/>
</dbReference>
<evidence type="ECO:0000256" key="2">
    <source>
        <dbReference type="HAMAP-Rule" id="MF_01212"/>
    </source>
</evidence>
<dbReference type="InterPro" id="IPR026875">
    <property type="entry name" value="PHydrolase_assoc_dom"/>
</dbReference>
<evidence type="ECO:0000256" key="3">
    <source>
        <dbReference type="SAM" id="MobiDB-lite"/>
    </source>
</evidence>
<keyword evidence="6" id="KW-1185">Reference proteome</keyword>
<reference evidence="6" key="1">
    <citation type="journal article" date="2019" name="Int. J. Syst. Evol. Microbiol.">
        <title>The Global Catalogue of Microorganisms (GCM) 10K type strain sequencing project: providing services to taxonomists for standard genome sequencing and annotation.</title>
        <authorList>
            <consortium name="The Broad Institute Genomics Platform"/>
            <consortium name="The Broad Institute Genome Sequencing Center for Infectious Disease"/>
            <person name="Wu L."/>
            <person name="Ma J."/>
        </authorList>
    </citation>
    <scope>NUCLEOTIDE SEQUENCE [LARGE SCALE GENOMIC DNA]</scope>
    <source>
        <strain evidence="6">KCTC 33842</strain>
    </source>
</reference>
<comment type="caution">
    <text evidence="5">The sequence shown here is derived from an EMBL/GenBank/DDBJ whole genome shotgun (WGS) entry which is preliminary data.</text>
</comment>
<dbReference type="InterPro" id="IPR006261">
    <property type="entry name" value="dGTPase"/>
</dbReference>
<keyword evidence="1 2" id="KW-0378">Hydrolase</keyword>
<feature type="region of interest" description="Disordered" evidence="3">
    <location>
        <begin position="22"/>
        <end position="41"/>
    </location>
</feature>
<dbReference type="NCBIfam" id="TIGR01353">
    <property type="entry name" value="dGTP_triPase"/>
    <property type="match status" value="1"/>
</dbReference>
<comment type="similarity">
    <text evidence="2">Belongs to the dGTPase family. Type 2 subfamily.</text>
</comment>
<dbReference type="InterPro" id="IPR023023">
    <property type="entry name" value="dNTPase_2"/>
</dbReference>
<dbReference type="InterPro" id="IPR050135">
    <property type="entry name" value="dGTPase-like"/>
</dbReference>
<dbReference type="Pfam" id="PF01966">
    <property type="entry name" value="HD"/>
    <property type="match status" value="1"/>
</dbReference>
<dbReference type="PROSITE" id="PS51831">
    <property type="entry name" value="HD"/>
    <property type="match status" value="1"/>
</dbReference>
<evidence type="ECO:0000256" key="1">
    <source>
        <dbReference type="ARBA" id="ARBA00022801"/>
    </source>
</evidence>
<dbReference type="Pfam" id="PF13286">
    <property type="entry name" value="HD_assoc"/>
    <property type="match status" value="1"/>
</dbReference>
<dbReference type="InterPro" id="IPR006674">
    <property type="entry name" value="HD_domain"/>
</dbReference>
<sequence length="382" mass="42829">MISRLDLEAREEMALAPYATRSARHRGREYPEEESESRTAFHKDRDRVLHTAAFRRLEAKTQVFLNVTQSAGDHYRTRLTHTLEVQQVARSVALNLGLNETLAETIALAHDLGHPPFGHAGERVLNALMDGEGGFDHNTQARRIVTLLEQRYLAFPGLNLTRDTLDGLNKHGRADLPPQARQPGLEAQLVDAADALAYTAHDLDDGLRSGLITPAQLEALPLWQQLTARAGVGPHLSSLDRRVLHRELLGWLIRDLTHASSQSIRESGVRTPEEVRAAPERLITYSPEMRALLRDTRVFLRDQLYRHWRVEMQVEQATRALHTLYHAYLNRPGMLPPQAQARAAVGGLPRAVCDHIAGMTDRYALETYASLTPPAAPGHWPH</sequence>